<dbReference type="RefSeq" id="WP_179530180.1">
    <property type="nucleotide sequence ID" value="NZ_BAAAPP010000002.1"/>
</dbReference>
<reference evidence="3 4" key="1">
    <citation type="submission" date="2020-07" db="EMBL/GenBank/DDBJ databases">
        <title>Sequencing the genomes of 1000 actinobacteria strains.</title>
        <authorList>
            <person name="Klenk H.-P."/>
        </authorList>
    </citation>
    <scope>NUCLEOTIDE SEQUENCE [LARGE SCALE GENOMIC DNA]</scope>
    <source>
        <strain evidence="3 4">DSM 18248</strain>
    </source>
</reference>
<feature type="transmembrane region" description="Helical" evidence="2">
    <location>
        <begin position="285"/>
        <end position="305"/>
    </location>
</feature>
<feature type="transmembrane region" description="Helical" evidence="2">
    <location>
        <begin position="311"/>
        <end position="333"/>
    </location>
</feature>
<name>A0A7Y9YBJ8_9ACTN</name>
<feature type="transmembrane region" description="Helical" evidence="2">
    <location>
        <begin position="171"/>
        <end position="195"/>
    </location>
</feature>
<keyword evidence="2" id="KW-0472">Membrane</keyword>
<keyword evidence="2" id="KW-1133">Transmembrane helix</keyword>
<proteinExistence type="predicted"/>
<dbReference type="Pfam" id="PF19877">
    <property type="entry name" value="DUF6350"/>
    <property type="match status" value="1"/>
</dbReference>
<keyword evidence="2" id="KW-0812">Transmembrane</keyword>
<dbReference type="AlphaFoldDB" id="A0A7Y9YBJ8"/>
<evidence type="ECO:0000313" key="3">
    <source>
        <dbReference type="EMBL" id="NYI09163.1"/>
    </source>
</evidence>
<dbReference type="EMBL" id="JACBZI010000001">
    <property type="protein sequence ID" value="NYI09163.1"/>
    <property type="molecule type" value="Genomic_DNA"/>
</dbReference>
<feature type="transmembrane region" description="Helical" evidence="2">
    <location>
        <begin position="215"/>
        <end position="232"/>
    </location>
</feature>
<feature type="transmembrane region" description="Helical" evidence="2">
    <location>
        <begin position="386"/>
        <end position="408"/>
    </location>
</feature>
<evidence type="ECO:0000313" key="4">
    <source>
        <dbReference type="Proteomes" id="UP000537326"/>
    </source>
</evidence>
<accession>A0A7Y9YBJ8</accession>
<feature type="transmembrane region" description="Helical" evidence="2">
    <location>
        <begin position="25"/>
        <end position="57"/>
    </location>
</feature>
<feature type="transmembrane region" description="Helical" evidence="2">
    <location>
        <begin position="345"/>
        <end position="366"/>
    </location>
</feature>
<keyword evidence="4" id="KW-1185">Reference proteome</keyword>
<feature type="transmembrane region" description="Helical" evidence="2">
    <location>
        <begin position="252"/>
        <end position="273"/>
    </location>
</feature>
<protein>
    <submittedName>
        <fullName evidence="3">Uncharacterized protein</fullName>
    </submittedName>
</protein>
<feature type="region of interest" description="Disordered" evidence="1">
    <location>
        <begin position="1"/>
        <end position="21"/>
    </location>
</feature>
<evidence type="ECO:0000256" key="2">
    <source>
        <dbReference type="SAM" id="Phobius"/>
    </source>
</evidence>
<organism evidence="3 4">
    <name type="scientific">Nocardioides marinus</name>
    <dbReference type="NCBI Taxonomy" id="374514"/>
    <lineage>
        <taxon>Bacteria</taxon>
        <taxon>Bacillati</taxon>
        <taxon>Actinomycetota</taxon>
        <taxon>Actinomycetes</taxon>
        <taxon>Propionibacteriales</taxon>
        <taxon>Nocardioidaceae</taxon>
        <taxon>Nocardioides</taxon>
    </lineage>
</organism>
<dbReference type="Proteomes" id="UP000537326">
    <property type="component" value="Unassembled WGS sequence"/>
</dbReference>
<comment type="caution">
    <text evidence="3">The sequence shown here is derived from an EMBL/GenBank/DDBJ whole genome shotgun (WGS) entry which is preliminary data.</text>
</comment>
<dbReference type="InterPro" id="IPR045931">
    <property type="entry name" value="DUF6350"/>
</dbReference>
<evidence type="ECO:0000256" key="1">
    <source>
        <dbReference type="SAM" id="MobiDB-lite"/>
    </source>
</evidence>
<sequence length="419" mass="41844">MTSLISRPTGPARPRGTDSRPRHRLPLAVVASAGGVLAALGPLAVCLVLGVVGWFLADAGSHGQPSDGLRVGATAWLMGHGSGVSVEGVRLTVVPLGVTLLAAWSTWRAGLRVGHLVSGHGPDADGIEDGERDWTVPVAVALLTAGYAVTGIVTASLAATRASSPGTGGVVTWSLLLGVLVALPALAIGSGRAAIWVAGAPPSLVESVRTARRVLRTWLVVALAAFLLSFALDLGTAANVMSQLHSGAGDVVIVVLVSLVLLPNAVAFSGAYLAGPGFTVGAGTLVSPSVVVLGPLPMFPMLAALPDAGEPPAWTVALVALPVLVAALAAARAQQVAPTLRWEEGALRGCVGGALAAVAFAILSGLAGGAVGPGRMREVAPLAGDVLVQCLTTFGLGGLLGGLVMTAWQRRAARAGDAH</sequence>
<gene>
    <name evidence="3" type="ORF">BKA05_000678</name>
</gene>
<feature type="transmembrane region" description="Helical" evidence="2">
    <location>
        <begin position="138"/>
        <end position="159"/>
    </location>
</feature>